<evidence type="ECO:0000313" key="3">
    <source>
        <dbReference type="Proteomes" id="UP001627284"/>
    </source>
</evidence>
<protein>
    <recommendedName>
        <fullName evidence="1">Putative plant transposon protein domain-containing protein</fullName>
    </recommendedName>
</protein>
<dbReference type="AlphaFoldDB" id="A0ABD2T8C7"/>
<dbReference type="PANTHER" id="PTHR33180">
    <property type="entry name" value="PHOTOSYSTEM II CP43 REACTION CENTER PROTEIN"/>
    <property type="match status" value="1"/>
</dbReference>
<sequence>MPSQNVSILYHAKAACLGCIIDGTRLNLGMIIAQEMVMRVKQRHTSLPFSLSITKLCRWARVLRGVKKDVEMIPTSSTDIWRIEAEHLKDEAIPVDSYPVVDTDSLPAEALLPTPTHGTSGTPCVVPSDTPGSFVAALPPRPAAAISRTPLTQALLLWIEQLAHSADRRAARLEASISSMIQTTLADAGTPLSAAIDDLATRIAVCERGQGATEEVIALKAAIVVLRSDMH</sequence>
<keyword evidence="3" id="KW-1185">Reference proteome</keyword>
<reference evidence="2 3" key="1">
    <citation type="submission" date="2024-05" db="EMBL/GenBank/DDBJ databases">
        <title>De novo assembly of an allotetraploid wild potato.</title>
        <authorList>
            <person name="Hosaka A.J."/>
        </authorList>
    </citation>
    <scope>NUCLEOTIDE SEQUENCE [LARGE SCALE GENOMIC DNA]</scope>
    <source>
        <tissue evidence="2">Young leaves</tissue>
    </source>
</reference>
<evidence type="ECO:0000259" key="1">
    <source>
        <dbReference type="Pfam" id="PF20167"/>
    </source>
</evidence>
<gene>
    <name evidence="2" type="ORF">AABB24_020331</name>
</gene>
<dbReference type="EMBL" id="JBJKTR010000012">
    <property type="protein sequence ID" value="KAL3352212.1"/>
    <property type="molecule type" value="Genomic_DNA"/>
</dbReference>
<dbReference type="PANTHER" id="PTHR33180:SF31">
    <property type="entry name" value="POLYPROTEIN PROTEIN"/>
    <property type="match status" value="1"/>
</dbReference>
<evidence type="ECO:0000313" key="2">
    <source>
        <dbReference type="EMBL" id="KAL3352212.1"/>
    </source>
</evidence>
<name>A0ABD2T8C7_9SOLN</name>
<accession>A0ABD2T8C7</accession>
<dbReference type="Proteomes" id="UP001627284">
    <property type="component" value="Unassembled WGS sequence"/>
</dbReference>
<feature type="domain" description="Putative plant transposon protein" evidence="1">
    <location>
        <begin position="1"/>
        <end position="62"/>
    </location>
</feature>
<proteinExistence type="predicted"/>
<organism evidence="2 3">
    <name type="scientific">Solanum stoloniferum</name>
    <dbReference type="NCBI Taxonomy" id="62892"/>
    <lineage>
        <taxon>Eukaryota</taxon>
        <taxon>Viridiplantae</taxon>
        <taxon>Streptophyta</taxon>
        <taxon>Embryophyta</taxon>
        <taxon>Tracheophyta</taxon>
        <taxon>Spermatophyta</taxon>
        <taxon>Magnoliopsida</taxon>
        <taxon>eudicotyledons</taxon>
        <taxon>Gunneridae</taxon>
        <taxon>Pentapetalae</taxon>
        <taxon>asterids</taxon>
        <taxon>lamiids</taxon>
        <taxon>Solanales</taxon>
        <taxon>Solanaceae</taxon>
        <taxon>Solanoideae</taxon>
        <taxon>Solaneae</taxon>
        <taxon>Solanum</taxon>
    </lineage>
</organism>
<dbReference type="InterPro" id="IPR046796">
    <property type="entry name" value="Transposase_32_dom"/>
</dbReference>
<dbReference type="Pfam" id="PF20167">
    <property type="entry name" value="Transposase_32"/>
    <property type="match status" value="1"/>
</dbReference>
<comment type="caution">
    <text evidence="2">The sequence shown here is derived from an EMBL/GenBank/DDBJ whole genome shotgun (WGS) entry which is preliminary data.</text>
</comment>